<evidence type="ECO:0000313" key="2">
    <source>
        <dbReference type="Proteomes" id="UP000191901"/>
    </source>
</evidence>
<gene>
    <name evidence="1" type="ORF">XM38_028670</name>
</gene>
<dbReference type="Proteomes" id="UP000191901">
    <property type="component" value="Chromosome"/>
</dbReference>
<evidence type="ECO:0000313" key="1">
    <source>
        <dbReference type="EMBL" id="ASC71913.1"/>
    </source>
</evidence>
<proteinExistence type="predicted"/>
<dbReference type="Pfam" id="PF14224">
    <property type="entry name" value="DUF4331"/>
    <property type="match status" value="1"/>
</dbReference>
<accession>A0A1Z3HNM7</accession>
<reference evidence="1 2" key="1">
    <citation type="journal article" date="2016" name="Biochim. Biophys. Acta">
        <title>Characterization of red-shifted phycobilisomes isolated from the chlorophyll f-containing cyanobacterium Halomicronema hongdechloris.</title>
        <authorList>
            <person name="Li Y."/>
            <person name="Lin Y."/>
            <person name="Garvey C.J."/>
            <person name="Birch D."/>
            <person name="Corkery R.W."/>
            <person name="Loughlin P.C."/>
            <person name="Scheer H."/>
            <person name="Willows R.D."/>
            <person name="Chen M."/>
        </authorList>
    </citation>
    <scope>NUCLEOTIDE SEQUENCE [LARGE SCALE GENOMIC DNA]</scope>
    <source>
        <strain evidence="1 2">C2206</strain>
    </source>
</reference>
<name>A0A1Z3HNM7_9CYAN</name>
<dbReference type="STRING" id="1641165.XM38_09340"/>
<dbReference type="InterPro" id="IPR025566">
    <property type="entry name" value="DUF4331"/>
</dbReference>
<evidence type="ECO:0008006" key="3">
    <source>
        <dbReference type="Google" id="ProtNLM"/>
    </source>
</evidence>
<sequence>MWNILKRLTAWQKPIGLAGVLLGLTLVAGAGAVYVQASDHDDGETDIKGRNLNLTDLYVFRERDQNPNAAAGNLVFIMNTNPRSLARQQYYFSTRAQYEFKVTQVADVDDAPTGVADVTLRFQFQPPDQNNQQTFTVTALKNGQTFTGQGQTTPITNTPEVNTVSLGGTNLKVFAGLREDPFFFDVEQYFRVRAGALDIGPAVGFRDPSTAVDFAAGYNVNAIAVQVPISFLQGSSQASTFDVWETISVPAAGGKFNQVERLARPAINEGLIVTNDLLNTLNSVGPDFEAAALAGQQPAANAAAPIVNEATQTLLAIGNSDDRADALLGAFLPDVMRIDTTGPSGYANALNAQGSPVRGRLLKDDVVDITLSVLTNGTITTDNVSYDGTPGNPAQGHQPLVPAFPYLAPPN</sequence>
<organism evidence="1 2">
    <name type="scientific">Halomicronema hongdechloris C2206</name>
    <dbReference type="NCBI Taxonomy" id="1641165"/>
    <lineage>
        <taxon>Bacteria</taxon>
        <taxon>Bacillati</taxon>
        <taxon>Cyanobacteriota</taxon>
        <taxon>Cyanophyceae</taxon>
        <taxon>Nodosilineales</taxon>
        <taxon>Nodosilineaceae</taxon>
        <taxon>Halomicronema</taxon>
    </lineage>
</organism>
<protein>
    <recommendedName>
        <fullName evidence="3">DUF4331 domain-containing protein</fullName>
    </recommendedName>
</protein>
<keyword evidence="2" id="KW-1185">Reference proteome</keyword>
<dbReference type="KEGG" id="hhg:XM38_028670"/>
<dbReference type="AlphaFoldDB" id="A0A1Z3HNM7"/>
<dbReference type="EMBL" id="CP021983">
    <property type="protein sequence ID" value="ASC71913.1"/>
    <property type="molecule type" value="Genomic_DNA"/>
</dbReference>